<dbReference type="CDD" id="cd07409">
    <property type="entry name" value="MPP_CD73_N"/>
    <property type="match status" value="1"/>
</dbReference>
<dbReference type="OrthoDB" id="7722975at2759"/>
<dbReference type="GO" id="GO:0009166">
    <property type="term" value="P:nucleotide catabolic process"/>
    <property type="evidence" value="ECO:0007669"/>
    <property type="project" value="InterPro"/>
</dbReference>
<dbReference type="GO" id="GO:0046872">
    <property type="term" value="F:metal ion binding"/>
    <property type="evidence" value="ECO:0007669"/>
    <property type="project" value="UniProtKB-KW"/>
</dbReference>
<dbReference type="InterPro" id="IPR006146">
    <property type="entry name" value="5'-Nucleotdase_CS"/>
</dbReference>
<dbReference type="InterPro" id="IPR008334">
    <property type="entry name" value="5'-Nucleotdase_C"/>
</dbReference>
<evidence type="ECO:0000256" key="8">
    <source>
        <dbReference type="RuleBase" id="RU362119"/>
    </source>
</evidence>
<evidence type="ECO:0000256" key="3">
    <source>
        <dbReference type="ARBA" id="ARBA00012643"/>
    </source>
</evidence>
<keyword evidence="7 8" id="KW-0378">Hydrolase</keyword>
<evidence type="ECO:0000256" key="2">
    <source>
        <dbReference type="ARBA" id="ARBA00006654"/>
    </source>
</evidence>
<reference evidence="11" key="1">
    <citation type="journal article" date="2013" name="Genome Biol. Evol.">
        <title>Punctuated emergences of genetic and phenotypic innovations in eumetazoan, bilaterian, euteleostome, and hominidae ancestors.</title>
        <authorList>
            <person name="Wenger Y."/>
            <person name="Galliot B."/>
        </authorList>
    </citation>
    <scope>NUCLEOTIDE SEQUENCE</scope>
    <source>
        <tissue evidence="11">Whole animals</tissue>
    </source>
</reference>
<dbReference type="InterPro" id="IPR004843">
    <property type="entry name" value="Calcineurin-like_PHP"/>
</dbReference>
<dbReference type="Gene3D" id="3.60.21.10">
    <property type="match status" value="1"/>
</dbReference>
<name>T2MH40_HYDVU</name>
<dbReference type="Pfam" id="PF00149">
    <property type="entry name" value="Metallophos"/>
    <property type="match status" value="1"/>
</dbReference>
<protein>
    <recommendedName>
        <fullName evidence="3">5'-nucleotidase</fullName>
        <ecNumber evidence="3">3.1.3.5</ecNumber>
    </recommendedName>
</protein>
<evidence type="ECO:0000313" key="11">
    <source>
        <dbReference type="EMBL" id="CDG71252.1"/>
    </source>
</evidence>
<dbReference type="PROSITE" id="PS00786">
    <property type="entry name" value="5_NUCLEOTIDASE_2"/>
    <property type="match status" value="1"/>
</dbReference>
<accession>T2MH40</accession>
<dbReference type="PANTHER" id="PTHR11575:SF24">
    <property type="entry name" value="5'-NUCLEOTIDASE"/>
    <property type="match status" value="1"/>
</dbReference>
<dbReference type="GO" id="GO:0000166">
    <property type="term" value="F:nucleotide binding"/>
    <property type="evidence" value="ECO:0007669"/>
    <property type="project" value="UniProtKB-KW"/>
</dbReference>
<evidence type="ECO:0000259" key="10">
    <source>
        <dbReference type="Pfam" id="PF02872"/>
    </source>
</evidence>
<organism evidence="11">
    <name type="scientific">Hydra vulgaris</name>
    <name type="common">Hydra</name>
    <name type="synonym">Hydra attenuata</name>
    <dbReference type="NCBI Taxonomy" id="6087"/>
    <lineage>
        <taxon>Eukaryota</taxon>
        <taxon>Metazoa</taxon>
        <taxon>Cnidaria</taxon>
        <taxon>Hydrozoa</taxon>
        <taxon>Hydroidolina</taxon>
        <taxon>Anthoathecata</taxon>
        <taxon>Aplanulata</taxon>
        <taxon>Hydridae</taxon>
        <taxon>Hydra</taxon>
    </lineage>
</organism>
<gene>
    <name evidence="11" type="primary">NT5E</name>
</gene>
<evidence type="ECO:0000256" key="5">
    <source>
        <dbReference type="ARBA" id="ARBA00022729"/>
    </source>
</evidence>
<dbReference type="EMBL" id="HAAD01005020">
    <property type="protein sequence ID" value="CDG71252.1"/>
    <property type="molecule type" value="mRNA"/>
</dbReference>
<dbReference type="Gene3D" id="3.90.780.10">
    <property type="entry name" value="5'-Nucleotidase, C-terminal domain"/>
    <property type="match status" value="1"/>
</dbReference>
<keyword evidence="5" id="KW-0732">Signal</keyword>
<feature type="non-terminal residue" evidence="11">
    <location>
        <position position="1"/>
    </location>
</feature>
<comment type="similarity">
    <text evidence="2 8">Belongs to the 5'-nucleotidase family.</text>
</comment>
<dbReference type="EC" id="3.1.3.5" evidence="3"/>
<dbReference type="Pfam" id="PF02872">
    <property type="entry name" value="5_nucleotid_C"/>
    <property type="match status" value="1"/>
</dbReference>
<dbReference type="InterPro" id="IPR036907">
    <property type="entry name" value="5'-Nucleotdase_C_sf"/>
</dbReference>
<dbReference type="AlphaFoldDB" id="T2MH40"/>
<feature type="domain" description="Calcineurin-like phosphoesterase" evidence="9">
    <location>
        <begin position="52"/>
        <end position="269"/>
    </location>
</feature>
<evidence type="ECO:0000256" key="7">
    <source>
        <dbReference type="ARBA" id="ARBA00022801"/>
    </source>
</evidence>
<dbReference type="InterPro" id="IPR029052">
    <property type="entry name" value="Metallo-depent_PP-like"/>
</dbReference>
<keyword evidence="6 8" id="KW-0547">Nucleotide-binding</keyword>
<evidence type="ECO:0000256" key="1">
    <source>
        <dbReference type="ARBA" id="ARBA00000815"/>
    </source>
</evidence>
<sequence length="598" mass="66826">NRYSHRKTKTEKYSQSRSNKQQKDSLALKMIKISLIQIILTVEVVLTDFNITVLHTNDVHSRIEELNAFGGRCEDENITLKKCFGGVARRHTMIKTIRKNSINTILLDGGDQFQGTSWFGIYKGIEAATFMNHDNYDAMTLGNHEFDNGVEGIIPFIINVTFPILSANMDVSNVTDWPKNSTFAKSKVFQRNGVKIGVIGYITPDTKWLSRPGPNITFYNVIESVRKEAHHLESKGVKIIIALGHAGFETDISVAREVKELDVVVGGHTNTFLYTGKPPSIDPADGPYPYVFNRSDGSKVLIVQAFTFGKYLGKLDVVFNDNGVATTWSGNPILLDHSVAEDPLVKEMVEKMKKGMKDRLIPIGTTLVYLNGVKPLCRIQDCNLGNLVADAVMKLNTSSNGISFETPDASIWNAGGLRSSISKKRNETITLEDIYTVLPFGNTAQIALITGNVLKKVFEWSVSGLNEHAGRYLQVSGIRMRYNSKMPVDKRIIELLISCRKCSSGYEPVDDKKIYKIVAPNYILEGGDGYEMLKSVPRRDSGQDVVDIVASYIKENSPINVQAEGRSLEQTFQINYASSMRPYLASFFFNVLFLYLFM</sequence>
<keyword evidence="4" id="KW-0479">Metal-binding</keyword>
<evidence type="ECO:0000256" key="4">
    <source>
        <dbReference type="ARBA" id="ARBA00022723"/>
    </source>
</evidence>
<comment type="catalytic activity">
    <reaction evidence="1">
        <text>a ribonucleoside 5'-phosphate + H2O = a ribonucleoside + phosphate</text>
        <dbReference type="Rhea" id="RHEA:12484"/>
        <dbReference type="ChEBI" id="CHEBI:15377"/>
        <dbReference type="ChEBI" id="CHEBI:18254"/>
        <dbReference type="ChEBI" id="CHEBI:43474"/>
        <dbReference type="ChEBI" id="CHEBI:58043"/>
        <dbReference type="EC" id="3.1.3.5"/>
    </reaction>
</comment>
<dbReference type="SUPFAM" id="SSF56300">
    <property type="entry name" value="Metallo-dependent phosphatases"/>
    <property type="match status" value="1"/>
</dbReference>
<dbReference type="SUPFAM" id="SSF55816">
    <property type="entry name" value="5'-nucleotidase (syn. UDP-sugar hydrolase), C-terminal domain"/>
    <property type="match status" value="1"/>
</dbReference>
<dbReference type="PRINTS" id="PR01607">
    <property type="entry name" value="APYRASEFAMLY"/>
</dbReference>
<dbReference type="PROSITE" id="PS00785">
    <property type="entry name" value="5_NUCLEOTIDASE_1"/>
    <property type="match status" value="1"/>
</dbReference>
<proteinExistence type="evidence at transcript level"/>
<dbReference type="InterPro" id="IPR006179">
    <property type="entry name" value="5_nucleotidase/apyrase"/>
</dbReference>
<dbReference type="GO" id="GO:0008253">
    <property type="term" value="F:5'-nucleotidase activity"/>
    <property type="evidence" value="ECO:0007669"/>
    <property type="project" value="UniProtKB-EC"/>
</dbReference>
<evidence type="ECO:0000259" key="9">
    <source>
        <dbReference type="Pfam" id="PF00149"/>
    </source>
</evidence>
<dbReference type="PANTHER" id="PTHR11575">
    <property type="entry name" value="5'-NUCLEOTIDASE-RELATED"/>
    <property type="match status" value="1"/>
</dbReference>
<feature type="domain" description="5'-Nucleotidase C-terminal" evidence="10">
    <location>
        <begin position="363"/>
        <end position="534"/>
    </location>
</feature>
<evidence type="ECO:0000256" key="6">
    <source>
        <dbReference type="ARBA" id="ARBA00022741"/>
    </source>
</evidence>
<dbReference type="FunFam" id="3.60.21.10:FF:000020">
    <property type="entry name" value="NT5E isoform 4"/>
    <property type="match status" value="1"/>
</dbReference>